<gene>
    <name evidence="2" type="ORF">JOB18_011596</name>
</gene>
<proteinExistence type="predicted"/>
<evidence type="ECO:0000313" key="3">
    <source>
        <dbReference type="Proteomes" id="UP000693946"/>
    </source>
</evidence>
<sequence>MSIEKSSVQLQTGGLDSSVYAVRCVNERFVLITARDITAHVRKTLFPRLAVYGLTTIMAIKGQRDRHEQTSSSREGESERESERGGDGASGSCAILTITAIQGNLLCFCIQRDPRVRLNAEFNNNNNNNNNIKLLHYLANELQQKPEVVATAAAAETHKCFINVMILFCDEVMTVNFQEGGDNSEELKLKMSLKSSENDDKNNGIKKTETSVSAMMMQQSHSSIGEQLRSTVHLHYSRSGQLWLLLKLQKDSERQQLFMQVSSVE</sequence>
<dbReference type="Proteomes" id="UP000693946">
    <property type="component" value="Linkage Group LG1"/>
</dbReference>
<name>A0AAV6T5L4_SOLSE</name>
<keyword evidence="3" id="KW-1185">Reference proteome</keyword>
<feature type="compositionally biased region" description="Basic and acidic residues" evidence="1">
    <location>
        <begin position="63"/>
        <end position="86"/>
    </location>
</feature>
<accession>A0AAV6T5L4</accession>
<dbReference type="AlphaFoldDB" id="A0AAV6T5L4"/>
<comment type="caution">
    <text evidence="2">The sequence shown here is derived from an EMBL/GenBank/DDBJ whole genome shotgun (WGS) entry which is preliminary data.</text>
</comment>
<dbReference type="EMBL" id="JAGKHQ010000001">
    <property type="protein sequence ID" value="KAG7524418.1"/>
    <property type="molecule type" value="Genomic_DNA"/>
</dbReference>
<organism evidence="2 3">
    <name type="scientific">Solea senegalensis</name>
    <name type="common">Senegalese sole</name>
    <dbReference type="NCBI Taxonomy" id="28829"/>
    <lineage>
        <taxon>Eukaryota</taxon>
        <taxon>Metazoa</taxon>
        <taxon>Chordata</taxon>
        <taxon>Craniata</taxon>
        <taxon>Vertebrata</taxon>
        <taxon>Euteleostomi</taxon>
        <taxon>Actinopterygii</taxon>
        <taxon>Neopterygii</taxon>
        <taxon>Teleostei</taxon>
        <taxon>Neoteleostei</taxon>
        <taxon>Acanthomorphata</taxon>
        <taxon>Carangaria</taxon>
        <taxon>Pleuronectiformes</taxon>
        <taxon>Pleuronectoidei</taxon>
        <taxon>Soleidae</taxon>
        <taxon>Solea</taxon>
    </lineage>
</organism>
<feature type="region of interest" description="Disordered" evidence="1">
    <location>
        <begin position="63"/>
        <end position="89"/>
    </location>
</feature>
<evidence type="ECO:0000313" key="2">
    <source>
        <dbReference type="EMBL" id="KAG7524418.1"/>
    </source>
</evidence>
<reference evidence="2 3" key="1">
    <citation type="journal article" date="2021" name="Sci. Rep.">
        <title>Chromosome anchoring in Senegalese sole (Solea senegalensis) reveals sex-associated markers and genome rearrangements in flatfish.</title>
        <authorList>
            <person name="Guerrero-Cozar I."/>
            <person name="Gomez-Garrido J."/>
            <person name="Berbel C."/>
            <person name="Martinez-Blanch J.F."/>
            <person name="Alioto T."/>
            <person name="Claros M.G."/>
            <person name="Gagnaire P.A."/>
            <person name="Manchado M."/>
        </authorList>
    </citation>
    <scope>NUCLEOTIDE SEQUENCE [LARGE SCALE GENOMIC DNA]</scope>
    <source>
        <strain evidence="2">Sse05_10M</strain>
    </source>
</reference>
<evidence type="ECO:0000256" key="1">
    <source>
        <dbReference type="SAM" id="MobiDB-lite"/>
    </source>
</evidence>
<protein>
    <submittedName>
        <fullName evidence="2">Uncharacterized protein</fullName>
    </submittedName>
</protein>